<dbReference type="Pfam" id="PF02911">
    <property type="entry name" value="Formyl_trans_C"/>
    <property type="match status" value="1"/>
</dbReference>
<gene>
    <name evidence="3" type="ORF">ACJMK2_028128</name>
</gene>
<dbReference type="InterPro" id="IPR011034">
    <property type="entry name" value="Formyl_transferase-like_C_sf"/>
</dbReference>
<dbReference type="AlphaFoldDB" id="A0ABD3X652"/>
<evidence type="ECO:0000313" key="3">
    <source>
        <dbReference type="EMBL" id="KAL3881732.1"/>
    </source>
</evidence>
<dbReference type="Pfam" id="PF00551">
    <property type="entry name" value="Formyl_trans_N"/>
    <property type="match status" value="1"/>
</dbReference>
<dbReference type="Gene3D" id="3.40.50.12230">
    <property type="match status" value="1"/>
</dbReference>
<protein>
    <submittedName>
        <fullName evidence="3">Uncharacterized protein</fullName>
    </submittedName>
</protein>
<dbReference type="SUPFAM" id="SSF50486">
    <property type="entry name" value="FMT C-terminal domain-like"/>
    <property type="match status" value="1"/>
</dbReference>
<dbReference type="Gene3D" id="3.90.226.10">
    <property type="entry name" value="2-enoyl-CoA Hydratase, Chain A, domain 1"/>
    <property type="match status" value="1"/>
</dbReference>
<organism evidence="3 4">
    <name type="scientific">Sinanodonta woodiana</name>
    <name type="common">Chinese pond mussel</name>
    <name type="synonym">Anodonta woodiana</name>
    <dbReference type="NCBI Taxonomy" id="1069815"/>
    <lineage>
        <taxon>Eukaryota</taxon>
        <taxon>Metazoa</taxon>
        <taxon>Spiralia</taxon>
        <taxon>Lophotrochozoa</taxon>
        <taxon>Mollusca</taxon>
        <taxon>Bivalvia</taxon>
        <taxon>Autobranchia</taxon>
        <taxon>Heteroconchia</taxon>
        <taxon>Palaeoheterodonta</taxon>
        <taxon>Unionida</taxon>
        <taxon>Unionoidea</taxon>
        <taxon>Unionidae</taxon>
        <taxon>Unioninae</taxon>
        <taxon>Sinanodonta</taxon>
    </lineage>
</organism>
<dbReference type="SUPFAM" id="SSF52096">
    <property type="entry name" value="ClpP/crotonase"/>
    <property type="match status" value="1"/>
</dbReference>
<dbReference type="Proteomes" id="UP001634394">
    <property type="component" value="Unassembled WGS sequence"/>
</dbReference>
<name>A0ABD3X652_SINWO</name>
<evidence type="ECO:0000259" key="2">
    <source>
        <dbReference type="Pfam" id="PF02911"/>
    </source>
</evidence>
<dbReference type="InterPro" id="IPR029045">
    <property type="entry name" value="ClpP/crotonase-like_dom_sf"/>
</dbReference>
<dbReference type="Pfam" id="PF00378">
    <property type="entry name" value="ECH_1"/>
    <property type="match status" value="1"/>
</dbReference>
<dbReference type="InterPro" id="IPR047180">
    <property type="entry name" value="HoxX-like"/>
</dbReference>
<accession>A0ABD3X652</accession>
<keyword evidence="4" id="KW-1185">Reference proteome</keyword>
<dbReference type="CDD" id="cd06558">
    <property type="entry name" value="crotonase-like"/>
    <property type="match status" value="1"/>
</dbReference>
<dbReference type="InterPro" id="IPR001753">
    <property type="entry name" value="Enoyl-CoA_hydra/iso"/>
</dbReference>
<reference evidence="3 4" key="1">
    <citation type="submission" date="2024-11" db="EMBL/GenBank/DDBJ databases">
        <title>Chromosome-level genome assembly of the freshwater bivalve Anodonta woodiana.</title>
        <authorList>
            <person name="Chen X."/>
        </authorList>
    </citation>
    <scope>NUCLEOTIDE SEQUENCE [LARGE SCALE GENOMIC DNA]</scope>
    <source>
        <strain evidence="3">MN2024</strain>
        <tissue evidence="3">Gills</tissue>
    </source>
</reference>
<dbReference type="InterPro" id="IPR036477">
    <property type="entry name" value="Formyl_transf_N_sf"/>
</dbReference>
<dbReference type="SUPFAM" id="SSF53328">
    <property type="entry name" value="Formyltransferase"/>
    <property type="match status" value="1"/>
</dbReference>
<dbReference type="EMBL" id="JBJQND010000003">
    <property type="protein sequence ID" value="KAL3881732.1"/>
    <property type="molecule type" value="Genomic_DNA"/>
</dbReference>
<comment type="caution">
    <text evidence="3">The sequence shown here is derived from an EMBL/GenBank/DDBJ whole genome shotgun (WGS) entry which is preliminary data.</text>
</comment>
<dbReference type="PANTHER" id="PTHR43388">
    <property type="entry name" value="HYDROGENASE MATURATION FACTOR HOXX"/>
    <property type="match status" value="1"/>
</dbReference>
<proteinExistence type="predicted"/>
<dbReference type="InterPro" id="IPR002376">
    <property type="entry name" value="Formyl_transf_N"/>
</dbReference>
<evidence type="ECO:0000259" key="1">
    <source>
        <dbReference type="Pfam" id="PF00551"/>
    </source>
</evidence>
<evidence type="ECO:0000313" key="4">
    <source>
        <dbReference type="Proteomes" id="UP001634394"/>
    </source>
</evidence>
<dbReference type="PANTHER" id="PTHR43388:SF1">
    <property type="entry name" value="HYDROGENASE MATURATION FACTOR HOXX"/>
    <property type="match status" value="1"/>
</dbReference>
<dbReference type="InterPro" id="IPR005793">
    <property type="entry name" value="Formyl_trans_C"/>
</dbReference>
<feature type="domain" description="Formyl transferase C-terminal" evidence="2">
    <location>
        <begin position="195"/>
        <end position="291"/>
    </location>
</feature>
<feature type="domain" description="Formyl transferase N-terminal" evidence="1">
    <location>
        <begin position="54"/>
        <end position="152"/>
    </location>
</feature>
<sequence length="583" mass="65355">MAALPRPGVFSSAVNKLKGLKVLLISDAKNSFTNRVEQTLLWLKAEVDSVATRKGKEMISAASHYNPEIIVCPFLTARVPEAVWNNKERPCLIVHPGIAGDRSLSAIDLALLSGQSEWGVTVLQAVKEMDTGDIWSTSNYPVEKDATKTSLYVGQFSDAAVSTVLDALCRFQDKIPPTPLDYNHPEVKGCLQKTLTDADRTVDWTKSAEDVLRMIRMSDTQPGAVGEIFHQSLSDKVFRLYDGHLETGESSEAIRTRLSACKPGEIVGKRNQAVLVKTGDGKGVWIGCMKKNESDHPELKLPATLALPKQCVHDIDTISGRCDYNNIWVQKADSIGYVHFDFYNGAMDKHGCERLEQALDDVAKMEDIKLVALMGGDRFFSTGIHLSVIEGSENREQEARENISKIHNVIKRIAMFNDKMTVAVLQGNAGAGGVMMAAAADIVITHPGTLLTSSYKNMHLFGSEYWTYLFPRQVGSNKAYQLIYNEEPLLAERAKDANLVDFILGGNKAEFRKRLPNFLKCLRNSEMFEKTLRKKQFMRNKIWQDILASHEKLELHQMRKNFRSSEFADSLRKFVYHLEKQFC</sequence>